<dbReference type="EMBL" id="LR797147">
    <property type="protein sequence ID" value="CAB4190434.1"/>
    <property type="molecule type" value="Genomic_DNA"/>
</dbReference>
<gene>
    <name evidence="1" type="ORF">UFOVP1202_54</name>
</gene>
<accession>A0A6J5RFI9</accession>
<organism evidence="1">
    <name type="scientific">uncultured Caudovirales phage</name>
    <dbReference type="NCBI Taxonomy" id="2100421"/>
    <lineage>
        <taxon>Viruses</taxon>
        <taxon>Duplodnaviria</taxon>
        <taxon>Heunggongvirae</taxon>
        <taxon>Uroviricota</taxon>
        <taxon>Caudoviricetes</taxon>
        <taxon>Peduoviridae</taxon>
        <taxon>Maltschvirus</taxon>
        <taxon>Maltschvirus maltsch</taxon>
    </lineage>
</organism>
<protein>
    <submittedName>
        <fullName evidence="1">Uncharacterized protein</fullName>
    </submittedName>
</protein>
<proteinExistence type="predicted"/>
<name>A0A6J5RFI9_9CAUD</name>
<reference evidence="1" key="1">
    <citation type="submission" date="2020-05" db="EMBL/GenBank/DDBJ databases">
        <authorList>
            <person name="Chiriac C."/>
            <person name="Salcher M."/>
            <person name="Ghai R."/>
            <person name="Kavagutti S V."/>
        </authorList>
    </citation>
    <scope>NUCLEOTIDE SEQUENCE</scope>
</reference>
<evidence type="ECO:0000313" key="1">
    <source>
        <dbReference type="EMBL" id="CAB4190434.1"/>
    </source>
</evidence>
<sequence>MHAMQVKHMKLKAQIKGLQTKVQELELEGIKLGLAERHPLVIEEFRWPKAEVIERWGAGIWESYKRERIEERFKWK</sequence>